<name>A0A1B4V083_9GAMM</name>
<dbReference type="GO" id="GO:0004844">
    <property type="term" value="F:uracil DNA N-glycosylase activity"/>
    <property type="evidence" value="ECO:0007669"/>
    <property type="project" value="TreeGrafter"/>
</dbReference>
<evidence type="ECO:0000256" key="3">
    <source>
        <dbReference type="ARBA" id="ARBA00023204"/>
    </source>
</evidence>
<keyword evidence="7" id="KW-1185">Reference proteome</keyword>
<accession>A0A1B4V083</accession>
<keyword evidence="2" id="KW-0378">Hydrolase</keyword>
<dbReference type="InterPro" id="IPR036895">
    <property type="entry name" value="Uracil-DNA_glycosylase-like_sf"/>
</dbReference>
<organism evidence="6 7">
    <name type="scientific">Sulfurifustis variabilis</name>
    <dbReference type="NCBI Taxonomy" id="1675686"/>
    <lineage>
        <taxon>Bacteria</taxon>
        <taxon>Pseudomonadati</taxon>
        <taxon>Pseudomonadota</taxon>
        <taxon>Gammaproteobacteria</taxon>
        <taxon>Acidiferrobacterales</taxon>
        <taxon>Acidiferrobacteraceae</taxon>
        <taxon>Sulfurifustis</taxon>
    </lineage>
</organism>
<dbReference type="SMART" id="SM00987">
    <property type="entry name" value="UreE_C"/>
    <property type="match status" value="1"/>
</dbReference>
<reference evidence="6 7" key="1">
    <citation type="submission" date="2015-08" db="EMBL/GenBank/DDBJ databases">
        <title>Complete genome sequence of Sulfurifustis variabilis.</title>
        <authorList>
            <person name="Miura A."/>
            <person name="Kojima H."/>
            <person name="Fukui M."/>
        </authorList>
    </citation>
    <scope>NUCLEOTIDE SEQUENCE [LARGE SCALE GENOMIC DNA]</scope>
    <source>
        <strain evidence="7">skN76</strain>
    </source>
</reference>
<dbReference type="OrthoDB" id="9799921at2"/>
<feature type="compositionally biased region" description="Low complexity" evidence="4">
    <location>
        <begin position="210"/>
        <end position="219"/>
    </location>
</feature>
<dbReference type="GO" id="GO:0006285">
    <property type="term" value="P:base-excision repair, AP site formation"/>
    <property type="evidence" value="ECO:0007669"/>
    <property type="project" value="InterPro"/>
</dbReference>
<dbReference type="RefSeq" id="WP_096462774.1">
    <property type="nucleotide sequence ID" value="NZ_AP014936.1"/>
</dbReference>
<keyword evidence="1" id="KW-0227">DNA damage</keyword>
<dbReference type="KEGG" id="sva:SVA_0266"/>
<keyword evidence="3" id="KW-0234">DNA repair</keyword>
<evidence type="ECO:0000313" key="7">
    <source>
        <dbReference type="Proteomes" id="UP000218899"/>
    </source>
</evidence>
<proteinExistence type="predicted"/>
<dbReference type="EMBL" id="AP014936">
    <property type="protein sequence ID" value="BAU46848.1"/>
    <property type="molecule type" value="Genomic_DNA"/>
</dbReference>
<evidence type="ECO:0000256" key="2">
    <source>
        <dbReference type="ARBA" id="ARBA00022801"/>
    </source>
</evidence>
<evidence type="ECO:0000313" key="6">
    <source>
        <dbReference type="EMBL" id="BAU46848.1"/>
    </source>
</evidence>
<evidence type="ECO:0000259" key="5">
    <source>
        <dbReference type="SMART" id="SM00986"/>
    </source>
</evidence>
<dbReference type="InterPro" id="IPR005122">
    <property type="entry name" value="Uracil-DNA_glycosylase-like"/>
</dbReference>
<dbReference type="CDD" id="cd10028">
    <property type="entry name" value="UDG-F2_TDG_MUG"/>
    <property type="match status" value="1"/>
</dbReference>
<gene>
    <name evidence="6" type="ORF">SVA_0266</name>
</gene>
<feature type="region of interest" description="Disordered" evidence="4">
    <location>
        <begin position="185"/>
        <end position="219"/>
    </location>
</feature>
<dbReference type="NCBIfam" id="NF007570">
    <property type="entry name" value="PRK10201.1"/>
    <property type="match status" value="1"/>
</dbReference>
<dbReference type="PANTHER" id="PTHR12159:SF9">
    <property type="entry name" value="G_T MISMATCH-SPECIFIC THYMINE DNA GLYCOSYLASE"/>
    <property type="match status" value="1"/>
</dbReference>
<dbReference type="AlphaFoldDB" id="A0A1B4V083"/>
<evidence type="ECO:0000256" key="1">
    <source>
        <dbReference type="ARBA" id="ARBA00022763"/>
    </source>
</evidence>
<dbReference type="SUPFAM" id="SSF52141">
    <property type="entry name" value="Uracil-DNA glycosylase-like"/>
    <property type="match status" value="1"/>
</dbReference>
<feature type="domain" description="Uracil-DNA glycosylase-like" evidence="5">
    <location>
        <begin position="24"/>
        <end position="182"/>
    </location>
</feature>
<dbReference type="PANTHER" id="PTHR12159">
    <property type="entry name" value="G/T AND G/U MISMATCH-SPECIFIC DNA GLYCOSYLASE"/>
    <property type="match status" value="1"/>
</dbReference>
<dbReference type="GO" id="GO:0008263">
    <property type="term" value="F:pyrimidine-specific mismatch base pair DNA N-glycosylase activity"/>
    <property type="evidence" value="ECO:0007669"/>
    <property type="project" value="TreeGrafter"/>
</dbReference>
<dbReference type="Gene3D" id="3.40.470.10">
    <property type="entry name" value="Uracil-DNA glycosylase-like domain"/>
    <property type="match status" value="1"/>
</dbReference>
<sequence length="219" mass="24009">MAASATRRRPTPAQLRAARDKRVPDVIAPDLKVLFVGINPGLYTAAVGHHFARPGNRFWPALHAAGFTDRLLSPFDERELLGRGYGITNVVNRATVAASELSREELIAGAAGLEEKVRRYRPRIVAILGLTTYRAAFVRPEARLGPQPVDLAGARLWVLPNPSGLNAHFKPADFARVFRRLRLTADRKPSRRASPPGTAKEGRRARRPSARSGPRSTSS</sequence>
<evidence type="ECO:0000256" key="4">
    <source>
        <dbReference type="SAM" id="MobiDB-lite"/>
    </source>
</evidence>
<dbReference type="SMART" id="SM00986">
    <property type="entry name" value="UDG"/>
    <property type="match status" value="1"/>
</dbReference>
<dbReference type="InterPro" id="IPR015637">
    <property type="entry name" value="MUG/TDG"/>
</dbReference>
<protein>
    <submittedName>
        <fullName evidence="6">DNA glycosylase</fullName>
    </submittedName>
</protein>
<dbReference type="Pfam" id="PF03167">
    <property type="entry name" value="UDG"/>
    <property type="match status" value="1"/>
</dbReference>
<dbReference type="Proteomes" id="UP000218899">
    <property type="component" value="Chromosome"/>
</dbReference>